<evidence type="ECO:0000313" key="3">
    <source>
        <dbReference type="Proteomes" id="UP000253303"/>
    </source>
</evidence>
<gene>
    <name evidence="2" type="ORF">DP939_36545</name>
</gene>
<protein>
    <recommendedName>
        <fullName evidence="1">DUF6879 domain-containing protein</fullName>
    </recommendedName>
</protein>
<feature type="domain" description="DUF6879" evidence="1">
    <location>
        <begin position="8"/>
        <end position="168"/>
    </location>
</feature>
<dbReference type="Proteomes" id="UP000253303">
    <property type="component" value="Unassembled WGS sequence"/>
</dbReference>
<comment type="caution">
    <text evidence="2">The sequence shown here is derived from an EMBL/GenBank/DDBJ whole genome shotgun (WGS) entry which is preliminary data.</text>
</comment>
<evidence type="ECO:0000313" key="2">
    <source>
        <dbReference type="EMBL" id="RBQ15351.1"/>
    </source>
</evidence>
<keyword evidence="3" id="KW-1185">Reference proteome</keyword>
<name>A0A366LN74_9ACTN</name>
<evidence type="ECO:0000259" key="1">
    <source>
        <dbReference type="Pfam" id="PF21806"/>
    </source>
</evidence>
<dbReference type="Pfam" id="PF21806">
    <property type="entry name" value="DUF6879"/>
    <property type="match status" value="1"/>
</dbReference>
<dbReference type="RefSeq" id="WP_113985400.1">
    <property type="nucleotide sequence ID" value="NZ_QMEY01000024.1"/>
</dbReference>
<sequence>MTLVSGEAFGDLFRSFERTAFRLEPRERYNSPGEQEPLRRFLAGEPDDLAWNRPWLDLMAEHTIKRKFVHRVRVVSVPLSEYSRFGLWCAQFALQAGEDIRYLDRAQAQGLPQDDYWLFDSKWAAVLRFDDDDVLLGAEIVTDPATVAELAAGRDDAWHRAVTRDQFLASLAGSRAPE</sequence>
<accession>A0A366LN74</accession>
<dbReference type="OrthoDB" id="3821358at2"/>
<reference evidence="2 3" key="1">
    <citation type="submission" date="2018-06" db="EMBL/GenBank/DDBJ databases">
        <title>Sphaerisporangium craniellae sp. nov., isolated from a marine sponge in the South China Sea.</title>
        <authorList>
            <person name="Li L."/>
        </authorList>
    </citation>
    <scope>NUCLEOTIDE SEQUENCE [LARGE SCALE GENOMIC DNA]</scope>
    <source>
        <strain evidence="2 3">LHW63015</strain>
    </source>
</reference>
<dbReference type="InterPro" id="IPR049244">
    <property type="entry name" value="DUF6879"/>
</dbReference>
<organism evidence="2 3">
    <name type="scientific">Spongiactinospora rosea</name>
    <dbReference type="NCBI Taxonomy" id="2248750"/>
    <lineage>
        <taxon>Bacteria</taxon>
        <taxon>Bacillati</taxon>
        <taxon>Actinomycetota</taxon>
        <taxon>Actinomycetes</taxon>
        <taxon>Streptosporangiales</taxon>
        <taxon>Streptosporangiaceae</taxon>
        <taxon>Spongiactinospora</taxon>
    </lineage>
</organism>
<dbReference type="EMBL" id="QMEY01000024">
    <property type="protein sequence ID" value="RBQ15351.1"/>
    <property type="molecule type" value="Genomic_DNA"/>
</dbReference>
<dbReference type="AlphaFoldDB" id="A0A366LN74"/>
<proteinExistence type="predicted"/>